<proteinExistence type="predicted"/>
<evidence type="ECO:0000313" key="2">
    <source>
        <dbReference type="Proteomes" id="UP001160390"/>
    </source>
</evidence>
<dbReference type="Proteomes" id="UP001160390">
    <property type="component" value="Unassembled WGS sequence"/>
</dbReference>
<accession>A0AA35M7U2</accession>
<name>A0AA35M7U2_9HYPO</name>
<protein>
    <submittedName>
        <fullName evidence="1">Uncharacterized protein</fullName>
    </submittedName>
</protein>
<dbReference type="EMBL" id="CABFNP030001195">
    <property type="protein sequence ID" value="CAI6091715.1"/>
    <property type="molecule type" value="Genomic_DNA"/>
</dbReference>
<dbReference type="AlphaFoldDB" id="A0AA35M7U2"/>
<comment type="caution">
    <text evidence="1">The sequence shown here is derived from an EMBL/GenBank/DDBJ whole genome shotgun (WGS) entry which is preliminary data.</text>
</comment>
<organism evidence="1 2">
    <name type="scientific">Clonostachys chloroleuca</name>
    <dbReference type="NCBI Taxonomy" id="1926264"/>
    <lineage>
        <taxon>Eukaryota</taxon>
        <taxon>Fungi</taxon>
        <taxon>Dikarya</taxon>
        <taxon>Ascomycota</taxon>
        <taxon>Pezizomycotina</taxon>
        <taxon>Sordariomycetes</taxon>
        <taxon>Hypocreomycetidae</taxon>
        <taxon>Hypocreales</taxon>
        <taxon>Bionectriaceae</taxon>
        <taxon>Clonostachys</taxon>
    </lineage>
</organism>
<gene>
    <name evidence="1" type="ORF">CCHLO57077_00005882</name>
</gene>
<evidence type="ECO:0000313" key="1">
    <source>
        <dbReference type="EMBL" id="CAI6091715.1"/>
    </source>
</evidence>
<sequence length="178" mass="20479">MWLLEIHQKETRIWADETIDVSSLLIIQRECSFIEELALDINRSGDWPYDVLEVLAGFPKLRILTIWFEMGWVGREPDDIVRPLVTYPAVDELYRHICSIRPRTLPALGTLKRGDEASDLAFDITCPALSTKDNSALSQTRKPQKFRRFTRESHTRVRLMTDVELAMLGPPPFVPPST</sequence>
<keyword evidence="2" id="KW-1185">Reference proteome</keyword>
<reference evidence="1" key="1">
    <citation type="submission" date="2023-01" db="EMBL/GenBank/DDBJ databases">
        <authorList>
            <person name="Piombo E."/>
        </authorList>
    </citation>
    <scope>NUCLEOTIDE SEQUENCE</scope>
</reference>